<feature type="chain" id="PRO_5022108816" evidence="1">
    <location>
        <begin position="25"/>
        <end position="162"/>
    </location>
</feature>
<dbReference type="RefSeq" id="WP_144573757.1">
    <property type="nucleotide sequence ID" value="NZ_CP015963.1"/>
</dbReference>
<comment type="caution">
    <text evidence="2">The sequence shown here is derived from an EMBL/GenBank/DDBJ whole genome shotgun (WGS) entry which is preliminary data.</text>
</comment>
<name>A0A562UN08_9SPHN</name>
<sequence>MKFSLISGWIPALTGMLFSPALQAQDTSELPQQLQDKIVIAKEACAAFDQGEFALEWGAIERVDLDGDLYADWVLNERAFACSTAASLYGGTGGSMSHFLVGNELNSLLNQGWDVISVGRYRVVIADVHGSQCGGINPTPCVTSSVWDSEAKEWRSTSAEWE</sequence>
<accession>A0A562UN08</accession>
<keyword evidence="3" id="KW-1185">Reference proteome</keyword>
<organism evidence="2 3">
    <name type="scientific">Altererythrobacter ishigakiensis</name>
    <dbReference type="NCBI Taxonomy" id="476157"/>
    <lineage>
        <taxon>Bacteria</taxon>
        <taxon>Pseudomonadati</taxon>
        <taxon>Pseudomonadota</taxon>
        <taxon>Alphaproteobacteria</taxon>
        <taxon>Sphingomonadales</taxon>
        <taxon>Erythrobacteraceae</taxon>
        <taxon>Altererythrobacter</taxon>
    </lineage>
</organism>
<evidence type="ECO:0000313" key="2">
    <source>
        <dbReference type="EMBL" id="TWJ07000.1"/>
    </source>
</evidence>
<dbReference type="Proteomes" id="UP000320547">
    <property type="component" value="Unassembled WGS sequence"/>
</dbReference>
<dbReference type="AlphaFoldDB" id="A0A562UN08"/>
<feature type="signal peptide" evidence="1">
    <location>
        <begin position="1"/>
        <end position="24"/>
    </location>
</feature>
<reference evidence="2 3" key="1">
    <citation type="submission" date="2019-07" db="EMBL/GenBank/DDBJ databases">
        <title>Genomic Encyclopedia of Archaeal and Bacterial Type Strains, Phase II (KMG-II): from individual species to whole genera.</title>
        <authorList>
            <person name="Goeker M."/>
        </authorList>
    </citation>
    <scope>NUCLEOTIDE SEQUENCE [LARGE SCALE GENOMIC DNA]</scope>
    <source>
        <strain evidence="2 3">ATCC BAA-2084</strain>
    </source>
</reference>
<evidence type="ECO:0000313" key="3">
    <source>
        <dbReference type="Proteomes" id="UP000320547"/>
    </source>
</evidence>
<dbReference type="STRING" id="476157.GCA_001663155_01221"/>
<protein>
    <submittedName>
        <fullName evidence="2">Uncharacterized protein</fullName>
    </submittedName>
</protein>
<dbReference type="OrthoDB" id="6088067at2"/>
<gene>
    <name evidence="2" type="ORF">JN10_2546</name>
</gene>
<keyword evidence="1" id="KW-0732">Signal</keyword>
<proteinExistence type="predicted"/>
<dbReference type="EMBL" id="VLLK01000002">
    <property type="protein sequence ID" value="TWJ07000.1"/>
    <property type="molecule type" value="Genomic_DNA"/>
</dbReference>
<evidence type="ECO:0000256" key="1">
    <source>
        <dbReference type="SAM" id="SignalP"/>
    </source>
</evidence>